<evidence type="ECO:0008006" key="3">
    <source>
        <dbReference type="Google" id="ProtNLM"/>
    </source>
</evidence>
<dbReference type="Proteomes" id="UP001652700">
    <property type="component" value="Unplaced"/>
</dbReference>
<dbReference type="GeneID" id="126891708"/>
<proteinExistence type="predicted"/>
<evidence type="ECO:0000313" key="1">
    <source>
        <dbReference type="EnsemblMetazoa" id="XP_050516930.1"/>
    </source>
</evidence>
<dbReference type="EnsemblMetazoa" id="XM_050660973.1">
    <property type="protein sequence ID" value="XP_050516930.1"/>
    <property type="gene ID" value="LOC126891708"/>
</dbReference>
<dbReference type="RefSeq" id="XP_050516930.1">
    <property type="nucleotide sequence ID" value="XM_050660973.1"/>
</dbReference>
<evidence type="ECO:0000313" key="2">
    <source>
        <dbReference type="Proteomes" id="UP001652700"/>
    </source>
</evidence>
<dbReference type="PANTHER" id="PTHR33053:SF24">
    <property type="entry name" value="TRANSPOSASE DOMAIN-CONTAINING PROTEIN"/>
    <property type="match status" value="1"/>
</dbReference>
<keyword evidence="2" id="KW-1185">Reference proteome</keyword>
<dbReference type="PANTHER" id="PTHR33053">
    <property type="entry name" value="PROTEIN, PUTATIVE-RELATED"/>
    <property type="match status" value="1"/>
</dbReference>
<reference evidence="1" key="1">
    <citation type="submission" date="2025-05" db="UniProtKB">
        <authorList>
            <consortium name="EnsemblMetazoa"/>
        </authorList>
    </citation>
    <scope>IDENTIFICATION</scope>
</reference>
<organism evidence="1 2">
    <name type="scientific">Diabrotica virgifera virgifera</name>
    <name type="common">western corn rootworm</name>
    <dbReference type="NCBI Taxonomy" id="50390"/>
    <lineage>
        <taxon>Eukaryota</taxon>
        <taxon>Metazoa</taxon>
        <taxon>Ecdysozoa</taxon>
        <taxon>Arthropoda</taxon>
        <taxon>Hexapoda</taxon>
        <taxon>Insecta</taxon>
        <taxon>Pterygota</taxon>
        <taxon>Neoptera</taxon>
        <taxon>Endopterygota</taxon>
        <taxon>Coleoptera</taxon>
        <taxon>Polyphaga</taxon>
        <taxon>Cucujiformia</taxon>
        <taxon>Chrysomeloidea</taxon>
        <taxon>Chrysomelidae</taxon>
        <taxon>Galerucinae</taxon>
        <taxon>Diabroticina</taxon>
        <taxon>Diabroticites</taxon>
        <taxon>Diabrotica</taxon>
    </lineage>
</organism>
<accession>A0ABM5L3C7</accession>
<name>A0ABM5L3C7_DIAVI</name>
<protein>
    <recommendedName>
        <fullName evidence="3">Transposase domain-containing protein</fullName>
    </recommendedName>
</protein>
<sequence>MYNKKQYKTIVGKRQFSRRVAKERQELFQMCSMDSSNVEVTADNNFDLDTNFLNADKSSELLDPNSSSNLSDEHDLNIELFNEQIEFNTVINEYCETNVSKSVDVEDNKQLDLQSQLRKWAVCSKVSHSSLNGLLKILVPLHPGLPLDSRTLLKTPVSTSVKQLGNGEYCHIGIAKGLKSLLPFSCKDEVIKISVNVDGIPLYTSSKLQFWPITAIIRNFNSPPFAIGIFCGNSKPSPLSDFLEDFIQEFAFLKENGILIHDHTYSIEIENFICDAPAKAYLKCIKSHNGYSSCDKCWETGEYHHRCGKVILKGINALRRTDEQFLREMDEDHHLGKTPLLDLNIGLVSCFTIDYMHAVCLGVMKRLLTTWISGNLSVRLKNADVQILSKRLISLRSFIPCEFNRKPRALDEIAYWKATEYRTFLLYLGPWVLKNKIIDLAIYEHFLLLHAGISILSSLRHIEQFGCSTAQNILNNFIAHCDHIYGLDFYVYNTHILCHLAHEVEKFGPVDSFSAFPFENFLGIMKSFIRSPTKPLQQIIRRLEEINFCDTDFTVMKNNFSFKLEHNEGPTLDIIMNKQYKILLLNGFTIRIVTADERRADSYCKLKDGLVIEVHNICVTQQNETLIVGKQFQTYDSLYSTPIDSKELDIHVLKDLTVLKHWNVESIYTKCMVYPNQNDGSFVCLPLLHK</sequence>